<reference evidence="2" key="2">
    <citation type="submission" date="2019-10" db="EMBL/GenBank/DDBJ databases">
        <title>Draft genome sequence of Rhodococcus aetherivorans JCM 14343.</title>
        <authorList>
            <person name="Inoue D."/>
            <person name="Nakazawa M."/>
            <person name="Yamamoto N."/>
            <person name="Sei K."/>
            <person name="Ike M."/>
        </authorList>
    </citation>
    <scope>NUCLEOTIDE SEQUENCE</scope>
    <source>
        <strain evidence="2">JCM 14343</strain>
    </source>
</reference>
<evidence type="ECO:0000313" key="3">
    <source>
        <dbReference type="EMBL" id="UYF95559.1"/>
    </source>
</evidence>
<feature type="compositionally biased region" description="Basic and acidic residues" evidence="1">
    <location>
        <begin position="1"/>
        <end position="18"/>
    </location>
</feature>
<gene>
    <name evidence="3" type="ORF">OCS65_07305</name>
    <name evidence="2" type="ORF">RAJCM14343_2061</name>
</gene>
<dbReference type="Proteomes" id="UP000325466">
    <property type="component" value="Unassembled WGS sequence"/>
</dbReference>
<dbReference type="EMBL" id="CP106982">
    <property type="protein sequence ID" value="UYF95559.1"/>
    <property type="molecule type" value="Genomic_DNA"/>
</dbReference>
<feature type="region of interest" description="Disordered" evidence="1">
    <location>
        <begin position="1"/>
        <end position="22"/>
    </location>
</feature>
<proteinExistence type="predicted"/>
<accession>A0A059ML84</accession>
<evidence type="ECO:0000313" key="2">
    <source>
        <dbReference type="EMBL" id="GES36808.1"/>
    </source>
</evidence>
<dbReference type="EMBL" id="BLAH01000076">
    <property type="protein sequence ID" value="GES36808.1"/>
    <property type="molecule type" value="Genomic_DNA"/>
</dbReference>
<reference evidence="3" key="3">
    <citation type="submission" date="2022-09" db="EMBL/GenBank/DDBJ databases">
        <title>The genome sequence of Rhodococcus aetherivorans N1.</title>
        <authorList>
            <person name="Jiang W."/>
        </authorList>
    </citation>
    <scope>NUCLEOTIDE SEQUENCE</scope>
    <source>
        <strain evidence="3">N1</strain>
    </source>
</reference>
<reference evidence="2 4" key="1">
    <citation type="journal article" date="2018" name="Biodegradation">
        <title>1,4-Dioxane degradation characteristics of Rhodococcus aetherivorans JCM 14343.</title>
        <authorList>
            <person name="Inoue D."/>
            <person name="Tsunoda T."/>
            <person name="Yamamoto N."/>
            <person name="Ike M."/>
            <person name="Sei K."/>
        </authorList>
    </citation>
    <scope>NUCLEOTIDE SEQUENCE [LARGE SCALE GENOMIC DNA]</scope>
    <source>
        <strain evidence="2 4">JCM 14343</strain>
    </source>
</reference>
<evidence type="ECO:0000313" key="5">
    <source>
        <dbReference type="Proteomes" id="UP001163947"/>
    </source>
</evidence>
<name>A0A059ML84_9NOCA</name>
<evidence type="ECO:0000313" key="4">
    <source>
        <dbReference type="Proteomes" id="UP000325466"/>
    </source>
</evidence>
<dbReference type="AlphaFoldDB" id="A0A059ML84"/>
<evidence type="ECO:0000256" key="1">
    <source>
        <dbReference type="SAM" id="MobiDB-lite"/>
    </source>
</evidence>
<organism evidence="3 5">
    <name type="scientific">Rhodococcus aetherivorans</name>
    <dbReference type="NCBI Taxonomy" id="191292"/>
    <lineage>
        <taxon>Bacteria</taxon>
        <taxon>Bacillati</taxon>
        <taxon>Actinomycetota</taxon>
        <taxon>Actinomycetes</taxon>
        <taxon>Mycobacteriales</taxon>
        <taxon>Nocardiaceae</taxon>
        <taxon>Rhodococcus</taxon>
    </lineage>
</organism>
<dbReference type="Proteomes" id="UP001163947">
    <property type="component" value="Chromosome"/>
</dbReference>
<keyword evidence="4" id="KW-1185">Reference proteome</keyword>
<dbReference type="GeneID" id="83620212"/>
<protein>
    <submittedName>
        <fullName evidence="3">Uncharacterized protein</fullName>
    </submittedName>
</protein>
<sequence>MDLRGLGRSDRGQGDEHSLAPVQEGQDIALAAGFSIPPLPDLGETLAGKGVVDVDAIPFRACAELVVR</sequence>
<dbReference type="RefSeq" id="WP_029545710.1">
    <property type="nucleotide sequence ID" value="NZ_BAAAYP010000020.1"/>
</dbReference>